<dbReference type="GO" id="GO:0005634">
    <property type="term" value="C:nucleus"/>
    <property type="evidence" value="ECO:0007669"/>
    <property type="project" value="TreeGrafter"/>
</dbReference>
<accession>A0A1I9G6Q3</accession>
<dbReference type="InterPro" id="IPR015676">
    <property type="entry name" value="Tob1/2"/>
</dbReference>
<evidence type="ECO:0000313" key="4">
    <source>
        <dbReference type="EMBL" id="CDQ03930.1"/>
    </source>
</evidence>
<proteinExistence type="inferred from homology"/>
<evidence type="ECO:0000259" key="3">
    <source>
        <dbReference type="SMART" id="SM00099"/>
    </source>
</evidence>
<evidence type="ECO:0000256" key="2">
    <source>
        <dbReference type="ARBA" id="ARBA00022553"/>
    </source>
</evidence>
<dbReference type="WormBase" id="Bm10649">
    <property type="protein sequence ID" value="BM43248"/>
    <property type="gene ID" value="WBGene00230910"/>
</dbReference>
<dbReference type="PANTHER" id="PTHR17537:SF5">
    <property type="entry name" value="TRANSDUCER OF ERBB2, ISOFORM A"/>
    <property type="match status" value="1"/>
</dbReference>
<dbReference type="AlphaFoldDB" id="A0A1I9G6Q3"/>
<dbReference type="InterPro" id="IPR036054">
    <property type="entry name" value="BTG-like_sf"/>
</dbReference>
<dbReference type="GO" id="GO:0005737">
    <property type="term" value="C:cytoplasm"/>
    <property type="evidence" value="ECO:0007669"/>
    <property type="project" value="TreeGrafter"/>
</dbReference>
<reference evidence="4" key="1">
    <citation type="journal article" date="2007" name="Science">
        <title>Draft genome of the filarial nematode parasite Brugia malayi.</title>
        <authorList>
            <person name="Ghedin E."/>
            <person name="Wang S."/>
            <person name="Spiro D."/>
            <person name="Caler E."/>
            <person name="Zhao Q."/>
            <person name="Crabtree J."/>
            <person name="Allen J.E."/>
            <person name="Delcher A.L."/>
            <person name="Guiliano D.B."/>
            <person name="Miranda-Saavedra D."/>
            <person name="Angiuoli S.V."/>
            <person name="Creasy T."/>
            <person name="Amedeo P."/>
            <person name="Haas B."/>
            <person name="El-Sayed N.M."/>
            <person name="Wortman J.R."/>
            <person name="Feldblyum T."/>
            <person name="Tallon L."/>
            <person name="Schatz M."/>
            <person name="Shumway M."/>
            <person name="Koo H."/>
            <person name="Salzberg S.L."/>
            <person name="Schobel S."/>
            <person name="Pertea M."/>
            <person name="Pop M."/>
            <person name="White O."/>
            <person name="Barton G.J."/>
            <person name="Carlow C.K."/>
            <person name="Crawford M.J."/>
            <person name="Daub J."/>
            <person name="Dimmic M.W."/>
            <person name="Estes C.F."/>
            <person name="Foster J.M."/>
            <person name="Ganatra M."/>
            <person name="Gregory W.F."/>
            <person name="Johnson N.M."/>
            <person name="Jin J."/>
            <person name="Komuniecki R."/>
            <person name="Korf I."/>
            <person name="Kumar S."/>
            <person name="Laney S."/>
            <person name="Li B.W."/>
            <person name="Li W."/>
            <person name="Lindblom T.H."/>
            <person name="Lustigman S."/>
            <person name="Ma D."/>
            <person name="Maina C.V."/>
            <person name="Martin D.M."/>
            <person name="McCarter J.P."/>
            <person name="McReynolds L."/>
            <person name="Mitreva M."/>
            <person name="Nutman T.B."/>
            <person name="Parkinson J."/>
            <person name="Peregrin-Alvarez J.M."/>
            <person name="Poole C."/>
            <person name="Ren Q."/>
            <person name="Saunders L."/>
            <person name="Sluder A.E."/>
            <person name="Smith K."/>
            <person name="Stanke M."/>
            <person name="Unnasch T.R."/>
            <person name="Ware J."/>
            <person name="Wei A.D."/>
            <person name="Weil G."/>
            <person name="Williams D.J."/>
            <person name="Zhang Y."/>
            <person name="Williams S.A."/>
            <person name="Fraser-Liggett C."/>
            <person name="Slatko B."/>
            <person name="Blaxter M.L."/>
            <person name="Scott A.L."/>
        </authorList>
    </citation>
    <scope>NUCLEOTIDE SEQUENCE</scope>
    <source>
        <strain evidence="4">FR3</strain>
    </source>
</reference>
<dbReference type="PANTHER" id="PTHR17537">
    <property type="entry name" value="TRANSDUCER OF ERBB2 TOB"/>
    <property type="match status" value="1"/>
</dbReference>
<dbReference type="Pfam" id="PF07742">
    <property type="entry name" value="BTG"/>
    <property type="match status" value="1"/>
</dbReference>
<sequence>MYTELKELINFLAIYMHHRIPRRRICLFMESYSNHLAGRFLGKWKPEEPEYGEKERTLMIKAGDCLDQILSTIATSIGIVEEDLAACFPSLMIAYCNPGVVSCQVMNYAHMITVWMGDVNADVNFTPIPDGIAFFCETPAILYNVLNSNGNVMDKTRTTNKMLNNISFVHRTKGFYFATPRTRVFRNVFLRTSHFRLTGI</sequence>
<feature type="domain" description="Anti-proliferative protein" evidence="3">
    <location>
        <begin position="1"/>
        <end position="108"/>
    </location>
</feature>
<dbReference type="Gene3D" id="3.90.640.90">
    <property type="entry name" value="Anti-proliferative protein, N-terminal domain"/>
    <property type="match status" value="1"/>
</dbReference>
<evidence type="ECO:0000313" key="5">
    <source>
        <dbReference type="WormBase" id="Bm10649"/>
    </source>
</evidence>
<organism evidence="4">
    <name type="scientific">Brugia malayi</name>
    <name type="common">Filarial nematode worm</name>
    <dbReference type="NCBI Taxonomy" id="6279"/>
    <lineage>
        <taxon>Eukaryota</taxon>
        <taxon>Metazoa</taxon>
        <taxon>Ecdysozoa</taxon>
        <taxon>Nematoda</taxon>
        <taxon>Chromadorea</taxon>
        <taxon>Rhabditida</taxon>
        <taxon>Spirurina</taxon>
        <taxon>Spiruromorpha</taxon>
        <taxon>Filarioidea</taxon>
        <taxon>Onchocercidae</taxon>
        <taxon>Brugia</taxon>
    </lineage>
</organism>
<dbReference type="EMBL" id="LN857004">
    <property type="protein sequence ID" value="CDQ03930.1"/>
    <property type="molecule type" value="Genomic_DNA"/>
</dbReference>
<comment type="similarity">
    <text evidence="1">Belongs to the BTG family.</text>
</comment>
<gene>
    <name evidence="4 5" type="ORF">Bm10649</name>
    <name evidence="4" type="ORF">BM_Bm10649</name>
</gene>
<dbReference type="InterPro" id="IPR002087">
    <property type="entry name" value="Anti_prolifrtn"/>
</dbReference>
<reference evidence="4" key="2">
    <citation type="submission" date="2012-12" db="EMBL/GenBank/DDBJ databases">
        <authorList>
            <consortium name="WormBase Consortium"/>
            <person name="Ghedin E."/>
            <person name="Paulini M."/>
        </authorList>
    </citation>
    <scope>NUCLEOTIDE SEQUENCE</scope>
    <source>
        <strain evidence="4">FR3</strain>
    </source>
</reference>
<dbReference type="OMA" id="NYAHMIT"/>
<dbReference type="SMART" id="SM00099">
    <property type="entry name" value="btg1"/>
    <property type="match status" value="1"/>
</dbReference>
<protein>
    <submittedName>
        <fullName evidence="4">Bm10649</fullName>
    </submittedName>
</protein>
<evidence type="ECO:0000256" key="1">
    <source>
        <dbReference type="ARBA" id="ARBA00007989"/>
    </source>
</evidence>
<dbReference type="SUPFAM" id="SSF160696">
    <property type="entry name" value="BTG domain-like"/>
    <property type="match status" value="1"/>
</dbReference>
<keyword evidence="2" id="KW-0597">Phosphoprotein</keyword>
<dbReference type="GO" id="GO:0003714">
    <property type="term" value="F:transcription corepressor activity"/>
    <property type="evidence" value="ECO:0007669"/>
    <property type="project" value="TreeGrafter"/>
</dbReference>
<name>A0A1I9G6Q3_BRUMA</name>